<evidence type="ECO:0008006" key="3">
    <source>
        <dbReference type="Google" id="ProtNLM"/>
    </source>
</evidence>
<accession>A0ABR2B6C8</accession>
<evidence type="ECO:0000313" key="1">
    <source>
        <dbReference type="EMBL" id="KAK8502234.1"/>
    </source>
</evidence>
<dbReference type="EMBL" id="JBBPBM010000174">
    <property type="protein sequence ID" value="KAK8502234.1"/>
    <property type="molecule type" value="Genomic_DNA"/>
</dbReference>
<dbReference type="Proteomes" id="UP001472677">
    <property type="component" value="Unassembled WGS sequence"/>
</dbReference>
<comment type="caution">
    <text evidence="1">The sequence shown here is derived from an EMBL/GenBank/DDBJ whole genome shotgun (WGS) entry which is preliminary data.</text>
</comment>
<gene>
    <name evidence="1" type="ORF">V6N12_038552</name>
</gene>
<proteinExistence type="predicted"/>
<protein>
    <recommendedName>
        <fullName evidence="3">Transmembrane protein</fullName>
    </recommendedName>
</protein>
<sequence length="98" mass="11544">MSLGLTYALVVFAGWWMRVVWERLVWCRCIEKEGCVELRLVFVTSKKDRGFVRDWKRDMPTGVGGILVTIWVIEIVGDTEMKVMENVTKKLRLDYFCH</sequence>
<keyword evidence="2" id="KW-1185">Reference proteome</keyword>
<reference evidence="1 2" key="1">
    <citation type="journal article" date="2024" name="G3 (Bethesda)">
        <title>Genome assembly of Hibiscus sabdariffa L. provides insights into metabolisms of medicinal natural products.</title>
        <authorList>
            <person name="Kim T."/>
        </authorList>
    </citation>
    <scope>NUCLEOTIDE SEQUENCE [LARGE SCALE GENOMIC DNA]</scope>
    <source>
        <strain evidence="1">TK-2024</strain>
        <tissue evidence="1">Old leaves</tissue>
    </source>
</reference>
<evidence type="ECO:0000313" key="2">
    <source>
        <dbReference type="Proteomes" id="UP001472677"/>
    </source>
</evidence>
<organism evidence="1 2">
    <name type="scientific">Hibiscus sabdariffa</name>
    <name type="common">roselle</name>
    <dbReference type="NCBI Taxonomy" id="183260"/>
    <lineage>
        <taxon>Eukaryota</taxon>
        <taxon>Viridiplantae</taxon>
        <taxon>Streptophyta</taxon>
        <taxon>Embryophyta</taxon>
        <taxon>Tracheophyta</taxon>
        <taxon>Spermatophyta</taxon>
        <taxon>Magnoliopsida</taxon>
        <taxon>eudicotyledons</taxon>
        <taxon>Gunneridae</taxon>
        <taxon>Pentapetalae</taxon>
        <taxon>rosids</taxon>
        <taxon>malvids</taxon>
        <taxon>Malvales</taxon>
        <taxon>Malvaceae</taxon>
        <taxon>Malvoideae</taxon>
        <taxon>Hibiscus</taxon>
    </lineage>
</organism>
<name>A0ABR2B6C8_9ROSI</name>